<dbReference type="AlphaFoldDB" id="A0A3G1A833"/>
<dbReference type="GeneID" id="16573981"/>
<dbReference type="GeneID" id="25405866"/>
<dbReference type="InterPro" id="IPR055170">
    <property type="entry name" value="GFO_IDH_MocA-like_dom"/>
</dbReference>
<evidence type="ECO:0000313" key="4">
    <source>
        <dbReference type="EMBL" id="AJB41481.1"/>
    </source>
</evidence>
<dbReference type="InterPro" id="IPR050463">
    <property type="entry name" value="Gfo/Idh/MocA_oxidrdct_glycsds"/>
</dbReference>
<dbReference type="Proteomes" id="UP000266720">
    <property type="component" value="Chromosome"/>
</dbReference>
<dbReference type="Gene3D" id="3.30.360.10">
    <property type="entry name" value="Dihydrodipicolinate Reductase, domain 2"/>
    <property type="match status" value="1"/>
</dbReference>
<dbReference type="InterPro" id="IPR036291">
    <property type="entry name" value="NAD(P)-bd_dom_sf"/>
</dbReference>
<dbReference type="Pfam" id="PF01408">
    <property type="entry name" value="GFO_IDH_MocA"/>
    <property type="match status" value="1"/>
</dbReference>
<feature type="domain" description="GFO/IDH/MocA-like oxidoreductase" evidence="3">
    <location>
        <begin position="138"/>
        <end position="274"/>
    </location>
</feature>
<accession>A0A3G1A833</accession>
<protein>
    <submittedName>
        <fullName evidence="4">Oxidoreductase</fullName>
    </submittedName>
</protein>
<reference evidence="5" key="1">
    <citation type="book" date="2010" name="EXTREMOPHILES" publisher="0:0-0">
        <title>Complete genome sequences of ten hyperthermophilic archaea reveal their metabolic capabilities and possible ecological roles.</title>
        <editorList>
            <person name="?"/>
        </editorList>
        <authorList>
            <person name="Ravin N.V."/>
            <person name="Mardanov A.V."/>
            <person name="Bonch-Osmolovskaya E.A."/>
            <person name="Skryabin K.G."/>
        </authorList>
    </citation>
    <scope>NUCLEOTIDE SEQUENCE [LARGE SCALE GENOMIC DNA]</scope>
    <source>
        <strain evidence="5">1505</strain>
    </source>
</reference>
<name>A0A3G1A833_9CREN</name>
<dbReference type="Pfam" id="PF22725">
    <property type="entry name" value="GFO_IDH_MocA_C3"/>
    <property type="match status" value="1"/>
</dbReference>
<evidence type="ECO:0000256" key="1">
    <source>
        <dbReference type="ARBA" id="ARBA00023002"/>
    </source>
</evidence>
<gene>
    <name evidence="4" type="ORF">TCARB_0409</name>
</gene>
<evidence type="ECO:0000313" key="5">
    <source>
        <dbReference type="Proteomes" id="UP000266720"/>
    </source>
</evidence>
<evidence type="ECO:0000259" key="2">
    <source>
        <dbReference type="Pfam" id="PF01408"/>
    </source>
</evidence>
<organism evidence="4 5">
    <name type="scientific">Thermofilum adornatum 1505</name>
    <dbReference type="NCBI Taxonomy" id="697581"/>
    <lineage>
        <taxon>Archaea</taxon>
        <taxon>Thermoproteota</taxon>
        <taxon>Thermoprotei</taxon>
        <taxon>Thermofilales</taxon>
        <taxon>Thermofilaceae</taxon>
        <taxon>Thermofilum</taxon>
    </lineage>
</organism>
<sequence length="370" mass="41798">MKIKAGLIGAGWSAQAQGWTLSSLNRIVKKKDFPEIELEIVLSRTATHAEETARQFGFKRWTTSEDEVFNVDLDLVAIATPNNTHYPLALKALERGFNVVLEKPVALSLHEAGEIERYAVKAGRNVTVCLVSRFTPGIQYLRGLLRNGELGDFLEFRGVIAHAKHAYRDTPFEWRMSKAIAGGGVFADIGVHVLDLAENVTGRRIKRLFGKAYTLIGERIDPATGTRRKVDTEDVGFALLEYDEGQVGSIEASKVSPGFEEQMRIEIYGSEGSARFLLNEPHNLYVFKRKSKSIEKIVKGYEEIYPDLVWPISKSFEGWVYSYVILYKQFIEYLAGLREDYQPTLKEGLRNQQLLDSFYLSSSQGTWIDV</sequence>
<keyword evidence="1" id="KW-0560">Oxidoreductase</keyword>
<dbReference type="STRING" id="697581.TCARB_0409"/>
<dbReference type="KEGG" id="tcb:TCARB_0409"/>
<feature type="domain" description="Gfo/Idh/MocA-like oxidoreductase N-terminal" evidence="2">
    <location>
        <begin position="3"/>
        <end position="128"/>
    </location>
</feature>
<dbReference type="PANTHER" id="PTHR43818">
    <property type="entry name" value="BCDNA.GH03377"/>
    <property type="match status" value="1"/>
</dbReference>
<dbReference type="GO" id="GO:0016491">
    <property type="term" value="F:oxidoreductase activity"/>
    <property type="evidence" value="ECO:0007669"/>
    <property type="project" value="UniProtKB-KW"/>
</dbReference>
<dbReference type="InterPro" id="IPR000683">
    <property type="entry name" value="Gfo/Idh/MocA-like_OxRdtase_N"/>
</dbReference>
<dbReference type="SUPFAM" id="SSF55347">
    <property type="entry name" value="Glyceraldehyde-3-phosphate dehydrogenase-like, C-terminal domain"/>
    <property type="match status" value="1"/>
</dbReference>
<dbReference type="PANTHER" id="PTHR43818:SF11">
    <property type="entry name" value="BCDNA.GH03377"/>
    <property type="match status" value="1"/>
</dbReference>
<dbReference type="GO" id="GO:0000166">
    <property type="term" value="F:nucleotide binding"/>
    <property type="evidence" value="ECO:0007669"/>
    <property type="project" value="InterPro"/>
</dbReference>
<dbReference type="RefSeq" id="WP_020962982.1">
    <property type="nucleotide sequence ID" value="NZ_CP007493.1"/>
</dbReference>
<dbReference type="Gene3D" id="3.40.50.720">
    <property type="entry name" value="NAD(P)-binding Rossmann-like Domain"/>
    <property type="match status" value="1"/>
</dbReference>
<evidence type="ECO:0000259" key="3">
    <source>
        <dbReference type="Pfam" id="PF22725"/>
    </source>
</evidence>
<dbReference type="EMBL" id="CP007493">
    <property type="protein sequence ID" value="AJB41481.1"/>
    <property type="molecule type" value="Genomic_DNA"/>
</dbReference>
<proteinExistence type="predicted"/>
<dbReference type="SUPFAM" id="SSF51735">
    <property type="entry name" value="NAD(P)-binding Rossmann-fold domains"/>
    <property type="match status" value="1"/>
</dbReference>